<dbReference type="OrthoDB" id="8456at2157"/>
<feature type="domain" description="DNA ligase D 3'-phosphoesterase" evidence="2">
    <location>
        <begin position="10"/>
        <end position="119"/>
    </location>
</feature>
<name>H8I7E1_METCZ</name>
<dbReference type="eggNOG" id="arCOG05256">
    <property type="taxonomic scope" value="Archaea"/>
</dbReference>
<gene>
    <name evidence="3" type="ordered locus">Mtc_2068</name>
</gene>
<evidence type="ECO:0000259" key="2">
    <source>
        <dbReference type="Pfam" id="PF13298"/>
    </source>
</evidence>
<keyword evidence="4" id="KW-1185">Reference proteome</keyword>
<dbReference type="EMBL" id="CP003243">
    <property type="protein sequence ID" value="AFD00807.1"/>
    <property type="molecule type" value="Genomic_DNA"/>
</dbReference>
<dbReference type="STRING" id="1041930.Mtc_2068"/>
<dbReference type="PANTHER" id="PTHR39465">
    <property type="entry name" value="DNA LIGASE D, 3'-PHOSPHOESTERASE DOMAIN"/>
    <property type="match status" value="1"/>
</dbReference>
<feature type="region of interest" description="Disordered" evidence="1">
    <location>
        <begin position="140"/>
        <end position="165"/>
    </location>
</feature>
<dbReference type="AlphaFoldDB" id="H8I7E1"/>
<keyword evidence="3" id="KW-0436">Ligase</keyword>
<dbReference type="Pfam" id="PF13298">
    <property type="entry name" value="LigD_N"/>
    <property type="match status" value="1"/>
</dbReference>
<evidence type="ECO:0000313" key="3">
    <source>
        <dbReference type="EMBL" id="AFD00807.1"/>
    </source>
</evidence>
<dbReference type="InterPro" id="IPR014144">
    <property type="entry name" value="LigD_PE_domain"/>
</dbReference>
<dbReference type="PANTHER" id="PTHR39465:SF1">
    <property type="entry name" value="DNA LIGASE D 3'-PHOSPHOESTERASE DOMAIN-CONTAINING PROTEIN"/>
    <property type="match status" value="1"/>
</dbReference>
<dbReference type="RefSeq" id="WP_014406638.1">
    <property type="nucleotide sequence ID" value="NC_017034.1"/>
</dbReference>
<dbReference type="KEGG" id="mez:Mtc_2068"/>
<protein>
    <submittedName>
        <fullName evidence="3">DNA ligase D, 3'-phosphoesterase domain protein</fullName>
        <ecNumber evidence="3">6.5.1.1</ecNumber>
    </submittedName>
</protein>
<dbReference type="EC" id="6.5.1.1" evidence="3"/>
<reference evidence="3 4" key="1">
    <citation type="journal article" date="2012" name="J. Bacteriol.">
        <title>Complete genome sequence of a thermophilic methanogen, Methanocella conradii HZ254, isolated from Chinese rice field soil.</title>
        <authorList>
            <person name="Lu Z."/>
            <person name="Lu Y."/>
        </authorList>
    </citation>
    <scope>NUCLEOTIDE SEQUENCE [LARGE SCALE GENOMIC DNA]</scope>
    <source>
        <strain evidence="4">DSM 24694 / JCM 17849 / CGMCC 1.5162 / HZ254</strain>
    </source>
</reference>
<dbReference type="NCBIfam" id="TIGR02777">
    <property type="entry name" value="LigD_PE_dom"/>
    <property type="match status" value="1"/>
</dbReference>
<sequence>MPEHPIYVIQKHAASHLHYDFRLEVCGVLKSWAIPKGPSTDPRVKRLAMPTEDHPLEYATFEGVIPEGQYGAGTVMVWDIGTYRNLRGDEADMEQAYGEGRIEVWLEGRKLKGGYALIRAGRMGDKRGWLLIKMRDEYANKPEDPAVTEPDSALTGRTLEEISGG</sequence>
<evidence type="ECO:0000256" key="1">
    <source>
        <dbReference type="SAM" id="MobiDB-lite"/>
    </source>
</evidence>
<dbReference type="GO" id="GO:0003910">
    <property type="term" value="F:DNA ligase (ATP) activity"/>
    <property type="evidence" value="ECO:0007669"/>
    <property type="project" value="UniProtKB-EC"/>
</dbReference>
<proteinExistence type="predicted"/>
<dbReference type="GeneID" id="11972223"/>
<dbReference type="Proteomes" id="UP000005233">
    <property type="component" value="Chromosome"/>
</dbReference>
<organism evidence="3 4">
    <name type="scientific">Methanocella conradii (strain DSM 24694 / JCM 17849 / CGMCC 1.5162 / HZ254)</name>
    <dbReference type="NCBI Taxonomy" id="1041930"/>
    <lineage>
        <taxon>Archaea</taxon>
        <taxon>Methanobacteriati</taxon>
        <taxon>Methanobacteriota</taxon>
        <taxon>Stenosarchaea group</taxon>
        <taxon>Methanomicrobia</taxon>
        <taxon>Methanocellales</taxon>
        <taxon>Methanocellaceae</taxon>
        <taxon>Methanocella</taxon>
    </lineage>
</organism>
<dbReference type="HOGENOM" id="CLU_008325_5_0_2"/>
<evidence type="ECO:0000313" key="4">
    <source>
        <dbReference type="Proteomes" id="UP000005233"/>
    </source>
</evidence>
<accession>H8I7E1</accession>